<evidence type="ECO:0000313" key="1">
    <source>
        <dbReference type="EMBL" id="GAH71035.1"/>
    </source>
</evidence>
<dbReference type="EMBL" id="BARU01025827">
    <property type="protein sequence ID" value="GAH71035.1"/>
    <property type="molecule type" value="Genomic_DNA"/>
</dbReference>
<organism evidence="1">
    <name type="scientific">marine sediment metagenome</name>
    <dbReference type="NCBI Taxonomy" id="412755"/>
    <lineage>
        <taxon>unclassified sequences</taxon>
        <taxon>metagenomes</taxon>
        <taxon>ecological metagenomes</taxon>
    </lineage>
</organism>
<reference evidence="1" key="1">
    <citation type="journal article" date="2014" name="Front. Microbiol.">
        <title>High frequency of phylogenetically diverse reductive dehalogenase-homologous genes in deep subseafloor sedimentary metagenomes.</title>
        <authorList>
            <person name="Kawai M."/>
            <person name="Futagami T."/>
            <person name="Toyoda A."/>
            <person name="Takaki Y."/>
            <person name="Nishi S."/>
            <person name="Hori S."/>
            <person name="Arai W."/>
            <person name="Tsubouchi T."/>
            <person name="Morono Y."/>
            <person name="Uchiyama I."/>
            <person name="Ito T."/>
            <person name="Fujiyama A."/>
            <person name="Inagaki F."/>
            <person name="Takami H."/>
        </authorList>
    </citation>
    <scope>NUCLEOTIDE SEQUENCE</scope>
    <source>
        <strain evidence="1">Expedition CK06-06</strain>
    </source>
</reference>
<name>X1IP76_9ZZZZ</name>
<comment type="caution">
    <text evidence="1">The sequence shown here is derived from an EMBL/GenBank/DDBJ whole genome shotgun (WGS) entry which is preliminary data.</text>
</comment>
<protein>
    <submittedName>
        <fullName evidence="1">Uncharacterized protein</fullName>
    </submittedName>
</protein>
<accession>X1IP76</accession>
<dbReference type="AlphaFoldDB" id="X1IP76"/>
<sequence length="50" mass="5445">MSKALMKAAEEARDIFQRVLYNDAGTDEHAEPVTEIGEVTAALDRALAEP</sequence>
<feature type="non-terminal residue" evidence="1">
    <location>
        <position position="50"/>
    </location>
</feature>
<gene>
    <name evidence="1" type="ORF">S03H2_41573</name>
</gene>
<proteinExistence type="predicted"/>